<reference evidence="1 2" key="1">
    <citation type="submission" date="2018-02" db="EMBL/GenBank/DDBJ databases">
        <title>Genome sequences of Apibacter spp., gut symbionts of Asian honey bees.</title>
        <authorList>
            <person name="Kwong W.K."/>
            <person name="Steele M.I."/>
            <person name="Moran N.A."/>
        </authorList>
    </citation>
    <scope>NUCLEOTIDE SEQUENCE [LARGE SCALE GENOMIC DNA]</scope>
    <source>
        <strain evidence="2">wkB301</strain>
    </source>
</reference>
<dbReference type="OrthoDB" id="2972467at2"/>
<evidence type="ECO:0000313" key="2">
    <source>
        <dbReference type="Proteomes" id="UP000238042"/>
    </source>
</evidence>
<gene>
    <name evidence="1" type="ORF">C4S77_02285</name>
</gene>
<comment type="caution">
    <text evidence="1">The sequence shown here is derived from an EMBL/GenBank/DDBJ whole genome shotgun (WGS) entry which is preliminary data.</text>
</comment>
<sequence length="381" mass="44245">MKHFLPLITDYLNDFQYKNHVLEFLPHSEEYYDYILKTYVYHYTDHLGNIRLSYRQNPANGSLDVLEENHYYPFGLKHTGYSNNNLQPGYKYKYNGKELQNELELNIYDYGARNYDPAIGRWFNLDPLAEQMRKHSPYNYAFNNPVYFIDPDGMKGVGWGKTEENQWVYQKGMKEGDATYTEMGYIKFKEDGSFIEGRINDGEVGTIRLGENGLANYVENGSIYEISTALKYLSFKIGQTFSKIFKDSGSETFPGFYTTDGSGRKESFERPSWFRFGKDKIDDQDWGSWIKPGTGGPSKLFGESFKNFADGISNGIDAYRTFVPDPNEKIWIKKDTVILMQSGTYKATVSYPIIREVLRKDSVEYSRRMDKHAAFIRSLVK</sequence>
<dbReference type="AlphaFoldDB" id="A0A2S8AFQ2"/>
<dbReference type="Gene3D" id="2.180.10.10">
    <property type="entry name" value="RHS repeat-associated core"/>
    <property type="match status" value="1"/>
</dbReference>
<proteinExistence type="predicted"/>
<organism evidence="1 2">
    <name type="scientific">Apibacter adventoris</name>
    <dbReference type="NCBI Taxonomy" id="1679466"/>
    <lineage>
        <taxon>Bacteria</taxon>
        <taxon>Pseudomonadati</taxon>
        <taxon>Bacteroidota</taxon>
        <taxon>Flavobacteriia</taxon>
        <taxon>Flavobacteriales</taxon>
        <taxon>Weeksellaceae</taxon>
        <taxon>Apibacter</taxon>
    </lineage>
</organism>
<dbReference type="EMBL" id="PSZM01000002">
    <property type="protein sequence ID" value="PQL95061.1"/>
    <property type="molecule type" value="Genomic_DNA"/>
</dbReference>
<dbReference type="PANTHER" id="PTHR32305:SF15">
    <property type="entry name" value="PROTEIN RHSA-RELATED"/>
    <property type="match status" value="1"/>
</dbReference>
<dbReference type="InterPro" id="IPR050708">
    <property type="entry name" value="T6SS_VgrG/RHS"/>
</dbReference>
<dbReference type="PANTHER" id="PTHR32305">
    <property type="match status" value="1"/>
</dbReference>
<evidence type="ECO:0000313" key="1">
    <source>
        <dbReference type="EMBL" id="PQL95061.1"/>
    </source>
</evidence>
<dbReference type="InterPro" id="IPR022385">
    <property type="entry name" value="Rhs_assc_core"/>
</dbReference>
<evidence type="ECO:0008006" key="3">
    <source>
        <dbReference type="Google" id="ProtNLM"/>
    </source>
</evidence>
<protein>
    <recommendedName>
        <fullName evidence="3">RHS repeat-associated core domain-containing protein</fullName>
    </recommendedName>
</protein>
<name>A0A2S8AFQ2_9FLAO</name>
<accession>A0A2S8AFQ2</accession>
<dbReference type="RefSeq" id="WP_105245779.1">
    <property type="nucleotide sequence ID" value="NZ_PSZM01000002.1"/>
</dbReference>
<dbReference type="NCBIfam" id="TIGR03696">
    <property type="entry name" value="Rhs_assc_core"/>
    <property type="match status" value="1"/>
</dbReference>
<dbReference type="Proteomes" id="UP000238042">
    <property type="component" value="Unassembled WGS sequence"/>
</dbReference>
<keyword evidence="2" id="KW-1185">Reference proteome</keyword>